<sequence length="222" mass="23864">PEVQASSHVGIDDHGVEWYVPYEMAAWTIRSANPISDNAELCGFAAWTRDQWLNDHMPMLELAAQWVRERCNARGIPIRKLTPAEVGAGEAGVCGHVDWTLGTGDGTHTDPGRNFPWDVVMSLATGGSTPDPNHIICEEDSMYIKCELDGPGNGNVGTAILSGPMFVGLADGEVEAADGNIAKGALVQWVNRATWDELDRRSHALCDNPRPVSVTSCPGASK</sequence>
<dbReference type="Proteomes" id="UP001597182">
    <property type="component" value="Unassembled WGS sequence"/>
</dbReference>
<protein>
    <recommendedName>
        <fullName evidence="3">N-acetylmuramoyl-L-alanine amidase</fullName>
    </recommendedName>
</protein>
<dbReference type="SUPFAM" id="SSF55846">
    <property type="entry name" value="N-acetylmuramoyl-L-alanine amidase-like"/>
    <property type="match status" value="1"/>
</dbReference>
<proteinExistence type="predicted"/>
<name>A0ABW3VU13_9PSEU</name>
<dbReference type="InterPro" id="IPR036505">
    <property type="entry name" value="Amidase/PGRP_sf"/>
</dbReference>
<accession>A0ABW3VU13</accession>
<keyword evidence="2" id="KW-1185">Reference proteome</keyword>
<reference evidence="2" key="1">
    <citation type="journal article" date="2019" name="Int. J. Syst. Evol. Microbiol.">
        <title>The Global Catalogue of Microorganisms (GCM) 10K type strain sequencing project: providing services to taxonomists for standard genome sequencing and annotation.</title>
        <authorList>
            <consortium name="The Broad Institute Genomics Platform"/>
            <consortium name="The Broad Institute Genome Sequencing Center for Infectious Disease"/>
            <person name="Wu L."/>
            <person name="Ma J."/>
        </authorList>
    </citation>
    <scope>NUCLEOTIDE SEQUENCE [LARGE SCALE GENOMIC DNA]</scope>
    <source>
        <strain evidence="2">CCUG 49018</strain>
    </source>
</reference>
<dbReference type="Gene3D" id="3.40.80.10">
    <property type="entry name" value="Peptidoglycan recognition protein-like"/>
    <property type="match status" value="1"/>
</dbReference>
<dbReference type="EMBL" id="JBHTMB010000392">
    <property type="protein sequence ID" value="MFD1238285.1"/>
    <property type="molecule type" value="Genomic_DNA"/>
</dbReference>
<evidence type="ECO:0000313" key="1">
    <source>
        <dbReference type="EMBL" id="MFD1238285.1"/>
    </source>
</evidence>
<evidence type="ECO:0008006" key="3">
    <source>
        <dbReference type="Google" id="ProtNLM"/>
    </source>
</evidence>
<organism evidence="1 2">
    <name type="scientific">Pseudonocardia benzenivorans</name>
    <dbReference type="NCBI Taxonomy" id="228005"/>
    <lineage>
        <taxon>Bacteria</taxon>
        <taxon>Bacillati</taxon>
        <taxon>Actinomycetota</taxon>
        <taxon>Actinomycetes</taxon>
        <taxon>Pseudonocardiales</taxon>
        <taxon>Pseudonocardiaceae</taxon>
        <taxon>Pseudonocardia</taxon>
    </lineage>
</organism>
<comment type="caution">
    <text evidence="1">The sequence shown here is derived from an EMBL/GenBank/DDBJ whole genome shotgun (WGS) entry which is preliminary data.</text>
</comment>
<gene>
    <name evidence="1" type="ORF">ACFQ34_33840</name>
</gene>
<evidence type="ECO:0000313" key="2">
    <source>
        <dbReference type="Proteomes" id="UP001597182"/>
    </source>
</evidence>
<dbReference type="RefSeq" id="WP_379653474.1">
    <property type="nucleotide sequence ID" value="NZ_JBHTMB010000392.1"/>
</dbReference>
<feature type="non-terminal residue" evidence="1">
    <location>
        <position position="1"/>
    </location>
</feature>